<evidence type="ECO:0000313" key="18">
    <source>
        <dbReference type="EMBL" id="RDW26794.1"/>
    </source>
</evidence>
<comment type="subcellular location">
    <subcellularLocation>
        <location evidence="2">Cytoplasm</location>
    </subcellularLocation>
</comment>
<comment type="catalytic activity">
    <reaction evidence="1 14">
        <text>Release of an N-terminal dipeptide from a peptide comprising four or more residues, with broad specificity. Also acts on dipeptidyl 2-naphthylamides.</text>
        <dbReference type="EC" id="3.4.14.4"/>
    </reaction>
</comment>
<organism evidence="17 19">
    <name type="scientific">Yarrowia lipolytica</name>
    <name type="common">Candida lipolytica</name>
    <dbReference type="NCBI Taxonomy" id="4952"/>
    <lineage>
        <taxon>Eukaryota</taxon>
        <taxon>Fungi</taxon>
        <taxon>Dikarya</taxon>
        <taxon>Ascomycota</taxon>
        <taxon>Saccharomycotina</taxon>
        <taxon>Dipodascomycetes</taxon>
        <taxon>Dipodascales</taxon>
        <taxon>Dipodascales incertae sedis</taxon>
        <taxon>Yarrowia</taxon>
    </lineage>
</organism>
<evidence type="ECO:0000256" key="7">
    <source>
        <dbReference type="ARBA" id="ARBA00022490"/>
    </source>
</evidence>
<dbReference type="GO" id="GO:0004177">
    <property type="term" value="F:aminopeptidase activity"/>
    <property type="evidence" value="ECO:0007669"/>
    <property type="project" value="UniProtKB-KW"/>
</dbReference>
<evidence type="ECO:0000256" key="14">
    <source>
        <dbReference type="PIRNR" id="PIRNR007828"/>
    </source>
</evidence>
<gene>
    <name evidence="18" type="ORF">B0I71DRAFT_130308</name>
    <name evidence="17" type="ORF">YALI1_B25603g</name>
</gene>
<dbReference type="EMBL" id="KZ858974">
    <property type="protein sequence ID" value="RDW26794.1"/>
    <property type="molecule type" value="Genomic_DNA"/>
</dbReference>
<evidence type="ECO:0000256" key="3">
    <source>
        <dbReference type="ARBA" id="ARBA00010200"/>
    </source>
</evidence>
<comment type="cofactor">
    <cofactor evidence="14 16">
        <name>Zn(2+)</name>
        <dbReference type="ChEBI" id="CHEBI:29105"/>
    </cofactor>
    <text evidence="14 16">Binds 1 zinc ion per subunit.</text>
</comment>
<accession>A0A1D8N8I3</accession>
<feature type="binding site" evidence="16">
    <location>
        <position position="465"/>
    </location>
    <ligand>
        <name>Zn(2+)</name>
        <dbReference type="ChEBI" id="CHEBI:29105"/>
        <note>catalytic</note>
    </ligand>
</feature>
<dbReference type="Proteomes" id="UP000182444">
    <property type="component" value="Chromosome 1B"/>
</dbReference>
<evidence type="ECO:0000256" key="2">
    <source>
        <dbReference type="ARBA" id="ARBA00004496"/>
    </source>
</evidence>
<evidence type="ECO:0000313" key="17">
    <source>
        <dbReference type="EMBL" id="AOW01944.1"/>
    </source>
</evidence>
<keyword evidence="12" id="KW-0007">Acetylation</keyword>
<keyword evidence="10 14" id="KW-0378">Hydrolase</keyword>
<keyword evidence="9 14" id="KW-0479">Metal-binding</keyword>
<evidence type="ECO:0000256" key="6">
    <source>
        <dbReference type="ARBA" id="ARBA00022438"/>
    </source>
</evidence>
<dbReference type="GO" id="GO:0005737">
    <property type="term" value="C:cytoplasm"/>
    <property type="evidence" value="ECO:0007669"/>
    <property type="project" value="UniProtKB-SubCell"/>
</dbReference>
<evidence type="ECO:0000256" key="13">
    <source>
        <dbReference type="ARBA" id="ARBA00023049"/>
    </source>
</evidence>
<protein>
    <recommendedName>
        <fullName evidence="5 14">Dipeptidyl peptidase 3</fullName>
        <ecNumber evidence="4 14">3.4.14.4</ecNumber>
    </recommendedName>
    <alternativeName>
        <fullName evidence="14">Dipeptidyl aminopeptidase III</fullName>
    </alternativeName>
    <alternativeName>
        <fullName evidence="14">Dipeptidyl peptidase III</fullName>
    </alternativeName>
</protein>
<dbReference type="Proteomes" id="UP000256601">
    <property type="component" value="Unassembled WGS sequence"/>
</dbReference>
<dbReference type="PANTHER" id="PTHR23422">
    <property type="entry name" value="DIPEPTIDYL PEPTIDASE III-RELATED"/>
    <property type="match status" value="1"/>
</dbReference>
<feature type="binding site" evidence="16">
    <location>
        <position position="519"/>
    </location>
    <ligand>
        <name>Zn(2+)</name>
        <dbReference type="ChEBI" id="CHEBI:29105"/>
        <note>catalytic</note>
    </ligand>
</feature>
<dbReference type="GO" id="GO:0006508">
    <property type="term" value="P:proteolysis"/>
    <property type="evidence" value="ECO:0007669"/>
    <property type="project" value="UniProtKB-KW"/>
</dbReference>
<dbReference type="eggNOG" id="KOG3675">
    <property type="taxonomic scope" value="Eukaryota"/>
</dbReference>
<dbReference type="Gene3D" id="3.30.540.30">
    <property type="match status" value="3"/>
</dbReference>
<dbReference type="InterPro" id="IPR005317">
    <property type="entry name" value="Dipeptidyl-peptase3"/>
</dbReference>
<keyword evidence="7 14" id="KW-0963">Cytoplasm</keyword>
<dbReference type="KEGG" id="yli:2907247"/>
<dbReference type="FunFam" id="3.30.540.30:FF:000002">
    <property type="entry name" value="Dipeptidyl peptidase 3"/>
    <property type="match status" value="1"/>
</dbReference>
<dbReference type="VEuPathDB" id="FungiDB:YALI0_B19580g"/>
<comment type="similarity">
    <text evidence="3 14">Belongs to the peptidase M49 family.</text>
</comment>
<dbReference type="PIRSF" id="PIRSF007828">
    <property type="entry name" value="Dipeptidyl-peptidase_III"/>
    <property type="match status" value="1"/>
</dbReference>
<dbReference type="EMBL" id="CP017554">
    <property type="protein sequence ID" value="AOW01944.1"/>
    <property type="molecule type" value="Genomic_DNA"/>
</dbReference>
<evidence type="ECO:0000313" key="19">
    <source>
        <dbReference type="Proteomes" id="UP000182444"/>
    </source>
</evidence>
<dbReference type="Pfam" id="PF03571">
    <property type="entry name" value="Peptidase_M49"/>
    <property type="match status" value="1"/>
</dbReference>
<keyword evidence="13 14" id="KW-0482">Metalloprotease</keyword>
<reference evidence="17 19" key="1">
    <citation type="journal article" date="2016" name="PLoS ONE">
        <title>Sequence Assembly of Yarrowia lipolytica Strain W29/CLIB89 Shows Transposable Element Diversity.</title>
        <authorList>
            <person name="Magnan C."/>
            <person name="Yu J."/>
            <person name="Chang I."/>
            <person name="Jahn E."/>
            <person name="Kanomata Y."/>
            <person name="Wu J."/>
            <person name="Zeller M."/>
            <person name="Oakes M."/>
            <person name="Baldi P."/>
            <person name="Sandmeyer S."/>
        </authorList>
    </citation>
    <scope>NUCLEOTIDE SEQUENCE [LARGE SCALE GENOMIC DNA]</scope>
    <source>
        <strain evidence="17">CLIB89</strain>
        <strain evidence="19">CLIB89(W29)</strain>
    </source>
</reference>
<evidence type="ECO:0000313" key="20">
    <source>
        <dbReference type="Proteomes" id="UP000256601"/>
    </source>
</evidence>
<keyword evidence="8 14" id="KW-0645">Protease</keyword>
<evidence type="ECO:0000256" key="11">
    <source>
        <dbReference type="ARBA" id="ARBA00022833"/>
    </source>
</evidence>
<dbReference type="AlphaFoldDB" id="A0A1D8N8I3"/>
<evidence type="ECO:0000256" key="4">
    <source>
        <dbReference type="ARBA" id="ARBA00012063"/>
    </source>
</evidence>
<evidence type="ECO:0000256" key="10">
    <source>
        <dbReference type="ARBA" id="ARBA00022801"/>
    </source>
</evidence>
<dbReference type="InterPro" id="IPR039461">
    <property type="entry name" value="Peptidase_M49"/>
</dbReference>
<evidence type="ECO:0000256" key="15">
    <source>
        <dbReference type="PIRSR" id="PIRSR007828-1"/>
    </source>
</evidence>
<dbReference type="GO" id="GO:0008235">
    <property type="term" value="F:metalloexopeptidase activity"/>
    <property type="evidence" value="ECO:0007669"/>
    <property type="project" value="InterPro"/>
</dbReference>
<dbReference type="FunFam" id="3.30.540.30:FF:000003">
    <property type="entry name" value="Dipeptidyl peptidase 3"/>
    <property type="match status" value="1"/>
</dbReference>
<dbReference type="PANTHER" id="PTHR23422:SF11">
    <property type="entry name" value="DIPEPTIDYL PEPTIDASE 3"/>
    <property type="match status" value="1"/>
</dbReference>
<feature type="binding site" evidence="16">
    <location>
        <position position="460"/>
    </location>
    <ligand>
        <name>Zn(2+)</name>
        <dbReference type="ChEBI" id="CHEBI:29105"/>
        <note>catalytic</note>
    </ligand>
</feature>
<dbReference type="GO" id="GO:0008270">
    <property type="term" value="F:zinc ion binding"/>
    <property type="evidence" value="ECO:0007669"/>
    <property type="project" value="UniProtKB-ARBA"/>
</dbReference>
<name>A0A1D8N8I3_YARLL</name>
<dbReference type="FunFam" id="3.30.540.30:FF:000001">
    <property type="entry name" value="Dipeptidyl peptidase 3"/>
    <property type="match status" value="1"/>
</dbReference>
<feature type="active site" evidence="15">
    <location>
        <position position="461"/>
    </location>
</feature>
<dbReference type="EC" id="3.4.14.4" evidence="4 14"/>
<reference evidence="18 20" key="2">
    <citation type="submission" date="2018-07" db="EMBL/GenBank/DDBJ databases">
        <title>Draft Genome Assemblies for Five Robust Yarrowia lipolytica Strains Exhibiting High Lipid Production and Pentose Sugar Utilization and Sugar Alcohol Secretion from Undetoxified Lignocellulosic Biomass Hydrolysates.</title>
        <authorList>
            <consortium name="DOE Joint Genome Institute"/>
            <person name="Walker C."/>
            <person name="Ryu S."/>
            <person name="Na H."/>
            <person name="Zane M."/>
            <person name="LaButti K."/>
            <person name="Lipzen A."/>
            <person name="Haridas S."/>
            <person name="Barry K."/>
            <person name="Grigoriev I.V."/>
            <person name="Quarterman J."/>
            <person name="Slininger P."/>
            <person name="Dien B."/>
            <person name="Trinh C.T."/>
        </authorList>
    </citation>
    <scope>NUCLEOTIDE SEQUENCE [LARGE SCALE GENOMIC DNA]</scope>
    <source>
        <strain evidence="18 20">YB392</strain>
    </source>
</reference>
<evidence type="ECO:0000256" key="9">
    <source>
        <dbReference type="ARBA" id="ARBA00022723"/>
    </source>
</evidence>
<evidence type="ECO:0000256" key="1">
    <source>
        <dbReference type="ARBA" id="ARBA00001336"/>
    </source>
</evidence>
<keyword evidence="11 14" id="KW-0862">Zinc</keyword>
<evidence type="ECO:0000256" key="8">
    <source>
        <dbReference type="ARBA" id="ARBA00022670"/>
    </source>
</evidence>
<proteinExistence type="inferred from homology"/>
<keyword evidence="6 14" id="KW-0031">Aminopeptidase</keyword>
<evidence type="ECO:0000256" key="16">
    <source>
        <dbReference type="PIRSR" id="PIRSR007828-2"/>
    </source>
</evidence>
<evidence type="ECO:0000256" key="12">
    <source>
        <dbReference type="ARBA" id="ARBA00022990"/>
    </source>
</evidence>
<dbReference type="VEuPathDB" id="FungiDB:YALI1_B25603g"/>
<sequence length="707" mass="78758">MLRRLSSAVPHRLGQVQKHLTTFNRLLSTSSSTNMSLNDTKAPHIQLAIKDHFDALSDTEKKYAHHFSRASHLGTRVVLRQVSPESEDIYNLILAIAEAVNQDYSKLESESVSKEDVRSFLEYSSQFLSNLGNFKSFGDAKFVPRLERAKFATIAATADQTANFDKVADAIYSTDKTLLGFLDKGHVTAYYGGDITEDEITKINDFCASKTIYPENTRVWKTGPKQFELRIASADTGIAQDTQFDPSYEIPDVGTLKLAYGDSKNEFAQISEEMAAAGKNAANHVQEQMIAAYVDSFKTGSMAAHRESQKFWVKDLGPAVETNIGFIETYRDPAGVRGEWEGLVAVVNKERTKKFGALVEGAKEYVSQLPWDAEFEKDVFTPPDFLSLEVLTFAGSGIPAGINIPNYDDIRLTVGFKNVSLGNILSSKSSNEKITFLKDEDLPLFEQLKGPAFEVQVGIHELLGHGTGKLLSQERDGTFNYDNANPPIDPNTGEKITTYYKAGETWGSVFGAMAGSYEECRAECVAMYLLTNKKLLEIFGHTGQEADDVIYIGYLLMARAGLLALEFWDPATRKWGQPHMQARYSIMRSFVDCGAVELKSTKPDFSDLTIVLDRSKIPAAQKAVGEYLNKLHIYKCSADFEKGSALYNATTNVSEEMAAYREIVMDSKQPRRIFVQPNTVLREGKVELVEYEASEEGNIKSFLERRV</sequence>
<evidence type="ECO:0000256" key="5">
    <source>
        <dbReference type="ARBA" id="ARBA00014713"/>
    </source>
</evidence>
<dbReference type="GO" id="GO:0008239">
    <property type="term" value="F:dipeptidyl-peptidase activity"/>
    <property type="evidence" value="ECO:0007669"/>
    <property type="project" value="UniProtKB-UniRule"/>
</dbReference>